<organism evidence="1 2">
    <name type="scientific">Ktedonobacter racemifer DSM 44963</name>
    <dbReference type="NCBI Taxonomy" id="485913"/>
    <lineage>
        <taxon>Bacteria</taxon>
        <taxon>Bacillati</taxon>
        <taxon>Chloroflexota</taxon>
        <taxon>Ktedonobacteria</taxon>
        <taxon>Ktedonobacterales</taxon>
        <taxon>Ktedonobacteraceae</taxon>
        <taxon>Ktedonobacter</taxon>
    </lineage>
</organism>
<proteinExistence type="predicted"/>
<protein>
    <submittedName>
        <fullName evidence="1">Uncharacterized protein</fullName>
    </submittedName>
</protein>
<dbReference type="AlphaFoldDB" id="D6TCX6"/>
<keyword evidence="2" id="KW-1185">Reference proteome</keyword>
<reference evidence="1 2" key="1">
    <citation type="journal article" date="2011" name="Stand. Genomic Sci.">
        <title>Non-contiguous finished genome sequence and contextual data of the filamentous soil bacterium Ktedonobacter racemifer type strain (SOSP1-21).</title>
        <authorList>
            <person name="Chang Y.J."/>
            <person name="Land M."/>
            <person name="Hauser L."/>
            <person name="Chertkov O."/>
            <person name="Del Rio T.G."/>
            <person name="Nolan M."/>
            <person name="Copeland A."/>
            <person name="Tice H."/>
            <person name="Cheng J.F."/>
            <person name="Lucas S."/>
            <person name="Han C."/>
            <person name="Goodwin L."/>
            <person name="Pitluck S."/>
            <person name="Ivanova N."/>
            <person name="Ovchinikova G."/>
            <person name="Pati A."/>
            <person name="Chen A."/>
            <person name="Palaniappan K."/>
            <person name="Mavromatis K."/>
            <person name="Liolios K."/>
            <person name="Brettin T."/>
            <person name="Fiebig A."/>
            <person name="Rohde M."/>
            <person name="Abt B."/>
            <person name="Goker M."/>
            <person name="Detter J.C."/>
            <person name="Woyke T."/>
            <person name="Bristow J."/>
            <person name="Eisen J.A."/>
            <person name="Markowitz V."/>
            <person name="Hugenholtz P."/>
            <person name="Kyrpides N.C."/>
            <person name="Klenk H.P."/>
            <person name="Lapidus A."/>
        </authorList>
    </citation>
    <scope>NUCLEOTIDE SEQUENCE [LARGE SCALE GENOMIC DNA]</scope>
    <source>
        <strain evidence="2">DSM 44963</strain>
    </source>
</reference>
<dbReference type="Proteomes" id="UP000004508">
    <property type="component" value="Unassembled WGS sequence"/>
</dbReference>
<evidence type="ECO:0000313" key="1">
    <source>
        <dbReference type="EMBL" id="EFH88240.1"/>
    </source>
</evidence>
<accession>D6TCX6</accession>
<dbReference type="EMBL" id="ADVG01000001">
    <property type="protein sequence ID" value="EFH88240.1"/>
    <property type="molecule type" value="Genomic_DNA"/>
</dbReference>
<evidence type="ECO:0000313" key="2">
    <source>
        <dbReference type="Proteomes" id="UP000004508"/>
    </source>
</evidence>
<dbReference type="InParanoid" id="D6TCX6"/>
<comment type="caution">
    <text evidence="1">The sequence shown here is derived from an EMBL/GenBank/DDBJ whole genome shotgun (WGS) entry which is preliminary data.</text>
</comment>
<gene>
    <name evidence="1" type="ORF">Krac_9660</name>
</gene>
<sequence length="61" mass="6691">MPLSFRLSVSLAFFSIIGRFKKVIIPLANNTIPARVPASLKGCVVRDALSSFHQLAFFALL</sequence>
<name>D6TCX6_KTERA</name>